<dbReference type="RefSeq" id="YP_009134281.1">
    <property type="nucleotide sequence ID" value="NC_026927.1"/>
</dbReference>
<keyword evidence="4" id="KW-0418">Kinase</keyword>
<dbReference type="EMBL" id="KJ019150">
    <property type="protein sequence ID" value="AIX43420.1"/>
    <property type="molecule type" value="Genomic_DNA"/>
</dbReference>
<dbReference type="Proteomes" id="UP000185311">
    <property type="component" value="Segment"/>
</dbReference>
<keyword evidence="3" id="KW-0472">Membrane</keyword>
<dbReference type="EMBL" id="KJ019099">
    <property type="protein sequence ID" value="AIX31126.1"/>
    <property type="molecule type" value="Genomic_DNA"/>
</dbReference>
<evidence type="ECO:0000313" key="7">
    <source>
        <dbReference type="EMBL" id="AIX29179.1"/>
    </source>
</evidence>
<dbReference type="Proteomes" id="UP000185317">
    <property type="component" value="Segment"/>
</dbReference>
<dbReference type="EMBL" id="KJ019102">
    <property type="protein sequence ID" value="AIX31987.1"/>
    <property type="molecule type" value="Genomic_DNA"/>
</dbReference>
<dbReference type="EMBL" id="KJ019159">
    <property type="protein sequence ID" value="AIX45620.1"/>
    <property type="molecule type" value="Genomic_DNA"/>
</dbReference>
<evidence type="ECO:0000256" key="3">
    <source>
        <dbReference type="SAM" id="Phobius"/>
    </source>
</evidence>
<sequence length="169" mass="18580">MTDTNKAQTIEELKAEVSELKAARKEELLAQAEQRKQDEELRSLELQKQALESGSLPSPTGTPQSLQRRMTDVENARVRTWAYALGAYFTGPIMPAVVANRTKNWTPFWAGLGLGIVSLPLAFADLGIISSVPAAALGTVLQAQKSNKKREELGIVSPEEADLLRFKQF</sequence>
<evidence type="ECO:0000313" key="8">
    <source>
        <dbReference type="EMBL" id="AIX29964.1"/>
    </source>
</evidence>
<dbReference type="Proteomes" id="UP000185286">
    <property type="component" value="Genome"/>
</dbReference>
<evidence type="ECO:0000313" key="16">
    <source>
        <dbReference type="Proteomes" id="UP000185318"/>
    </source>
</evidence>
<protein>
    <submittedName>
        <fullName evidence="4">Two-component sensor histidine kinase</fullName>
    </submittedName>
</protein>
<feature type="coiled-coil region" evidence="1">
    <location>
        <begin position="6"/>
        <end position="49"/>
    </location>
</feature>
<accession>A0A0E3EQD6</accession>
<dbReference type="EMBL" id="KJ019103">
    <property type="protein sequence ID" value="AIX32269.1"/>
    <property type="molecule type" value="Genomic_DNA"/>
</dbReference>
<dbReference type="EMBL" id="KJ019053">
    <property type="protein sequence ID" value="AIX20247.1"/>
    <property type="molecule type" value="Genomic_DNA"/>
</dbReference>
<dbReference type="EMBL" id="KJ019037">
    <property type="protein sequence ID" value="AIX16593.1"/>
    <property type="molecule type" value="Genomic_DNA"/>
</dbReference>
<evidence type="ECO:0000313" key="6">
    <source>
        <dbReference type="EMBL" id="AIX20247.1"/>
    </source>
</evidence>
<keyword evidence="3" id="KW-1133">Transmembrane helix</keyword>
<dbReference type="GO" id="GO:0016301">
    <property type="term" value="F:kinase activity"/>
    <property type="evidence" value="ECO:0007669"/>
    <property type="project" value="UniProtKB-KW"/>
</dbReference>
<keyword evidence="3" id="KW-0812">Transmembrane</keyword>
<keyword evidence="1" id="KW-0175">Coiled coil</keyword>
<feature type="compositionally biased region" description="Polar residues" evidence="2">
    <location>
        <begin position="50"/>
        <end position="68"/>
    </location>
</feature>
<evidence type="ECO:0000313" key="4">
    <source>
        <dbReference type="EMBL" id="AIX16593.1"/>
    </source>
</evidence>
<dbReference type="Proteomes" id="UP000185305">
    <property type="component" value="Segment"/>
</dbReference>
<dbReference type="EMBL" id="KJ019045">
    <property type="protein sequence ID" value="AIX18367.1"/>
    <property type="molecule type" value="Genomic_DNA"/>
</dbReference>
<evidence type="ECO:0000313" key="13">
    <source>
        <dbReference type="EMBL" id="AIX45620.1"/>
    </source>
</evidence>
<gene>
    <name evidence="12" type="ORF">Syn7803C22_70</name>
    <name evidence="13" type="ORF">Syn7803C34_69</name>
    <name evidence="4" type="ORF">Syn7803C58_68</name>
    <name evidence="5" type="ORF">Syn7803C6_68</name>
    <name evidence="6" type="ORF">Syn7803C80_70</name>
    <name evidence="7" type="ORF">Syn7803US2_68</name>
    <name evidence="8" type="ORF">Syn7803US34_69</name>
    <name evidence="9" type="ORF">Syn7803US3_69</name>
    <name evidence="10" type="ORF">Syn7803US43_70</name>
    <name evidence="11" type="ORF">Syn7803US44_69</name>
</gene>
<organism evidence="4 16">
    <name type="scientific">Synechococcus phage ACG-2014f</name>
    <dbReference type="NCBI Taxonomy" id="1493511"/>
    <lineage>
        <taxon>Viruses</taxon>
        <taxon>Duplodnaviria</taxon>
        <taxon>Heunggongvirae</taxon>
        <taxon>Uroviricota</taxon>
        <taxon>Caudoviricetes</taxon>
        <taxon>Pantevenvirales</taxon>
        <taxon>Kyanoviridae</taxon>
        <taxon>Atlauavirus</taxon>
        <taxon>Atlauavirus tusconc8</taxon>
    </lineage>
</organism>
<feature type="transmembrane region" description="Helical" evidence="3">
    <location>
        <begin position="78"/>
        <end position="99"/>
    </location>
</feature>
<evidence type="ECO:0000313" key="9">
    <source>
        <dbReference type="EMBL" id="AIX31126.1"/>
    </source>
</evidence>
<dbReference type="EMBL" id="KJ019095">
    <property type="protein sequence ID" value="AIX29964.1"/>
    <property type="molecule type" value="Genomic_DNA"/>
</dbReference>
<dbReference type="Proteomes" id="UP000185308">
    <property type="component" value="Segment"/>
</dbReference>
<reference evidence="14 15" key="1">
    <citation type="submission" date="2013-12" db="EMBL/GenBank/DDBJ databases">
        <title>Ecological redundancy of diverse viral populations within a natural community.</title>
        <authorList>
            <person name="Gregory A.C."/>
            <person name="LaButti K."/>
            <person name="Copeland A."/>
            <person name="Woyke T."/>
            <person name="Sullivan M.B."/>
        </authorList>
    </citation>
    <scope>NUCLEOTIDE SEQUENCE [LARGE SCALE GENOMIC DNA]</scope>
    <source>
        <strain evidence="12">Syn7803C22</strain>
        <strain evidence="13">Syn7803C34</strain>
        <strain evidence="4">Syn7803C58</strain>
        <strain evidence="5">Syn7803C6</strain>
        <strain evidence="6">Syn7803C80</strain>
        <strain evidence="7">Syn7803US2</strain>
        <strain evidence="9">Syn7803US3</strain>
        <strain evidence="8">Syn7803US34</strain>
        <strain evidence="10">Syn7803US43</strain>
        <strain evidence="11">Syn7803US44</strain>
    </source>
</reference>
<dbReference type="Proteomes" id="UP000185322">
    <property type="component" value="Segment"/>
</dbReference>
<dbReference type="Proteomes" id="UP000033001">
    <property type="component" value="Segment"/>
</dbReference>
<dbReference type="EMBL" id="KJ019092">
    <property type="protein sequence ID" value="AIX29179.1"/>
    <property type="molecule type" value="Genomic_DNA"/>
</dbReference>
<evidence type="ECO:0000313" key="5">
    <source>
        <dbReference type="EMBL" id="AIX18367.1"/>
    </source>
</evidence>
<dbReference type="KEGG" id="vg:24171920"/>
<evidence type="ECO:0000313" key="15">
    <source>
        <dbReference type="Proteomes" id="UP000185286"/>
    </source>
</evidence>
<evidence type="ECO:0000313" key="10">
    <source>
        <dbReference type="EMBL" id="AIX31987.1"/>
    </source>
</evidence>
<dbReference type="Proteomes" id="UP000185304">
    <property type="component" value="Segment"/>
</dbReference>
<evidence type="ECO:0000256" key="1">
    <source>
        <dbReference type="SAM" id="Coils"/>
    </source>
</evidence>
<evidence type="ECO:0000256" key="2">
    <source>
        <dbReference type="SAM" id="MobiDB-lite"/>
    </source>
</evidence>
<dbReference type="Proteomes" id="UP000185310">
    <property type="component" value="Segment"/>
</dbReference>
<feature type="transmembrane region" description="Helical" evidence="3">
    <location>
        <begin position="119"/>
        <end position="141"/>
    </location>
</feature>
<dbReference type="Proteomes" id="UP000185318">
    <property type="component" value="Segment"/>
</dbReference>
<evidence type="ECO:0000313" key="14">
    <source>
        <dbReference type="Proteomes" id="UP000033001"/>
    </source>
</evidence>
<name>A0A0E3EQD6_9CAUD</name>
<feature type="region of interest" description="Disordered" evidence="2">
    <location>
        <begin position="49"/>
        <end position="69"/>
    </location>
</feature>
<keyword evidence="4" id="KW-0808">Transferase</keyword>
<proteinExistence type="predicted"/>
<evidence type="ECO:0000313" key="12">
    <source>
        <dbReference type="EMBL" id="AIX43420.1"/>
    </source>
</evidence>
<evidence type="ECO:0000313" key="11">
    <source>
        <dbReference type="EMBL" id="AIX32269.1"/>
    </source>
</evidence>